<reference evidence="2 3" key="1">
    <citation type="submission" date="2019-10" db="EMBL/GenBank/DDBJ databases">
        <title>Alkaliphilus serpentinus sp. nov. and Alkaliphilus pronyensis sp. nov., two novel anaerobic alkaliphilic species isolated from the serpentinized-hosted hydrothermal field of the Prony Bay (New Caledonia).</title>
        <authorList>
            <person name="Postec A."/>
        </authorList>
    </citation>
    <scope>NUCLEOTIDE SEQUENCE [LARGE SCALE GENOMIC DNA]</scope>
    <source>
        <strain evidence="2 3">LacV</strain>
    </source>
</reference>
<dbReference type="PROSITE" id="PS50943">
    <property type="entry name" value="HTH_CROC1"/>
    <property type="match status" value="1"/>
</dbReference>
<evidence type="ECO:0000259" key="1">
    <source>
        <dbReference type="PROSITE" id="PS50943"/>
    </source>
</evidence>
<name>A0A6I0F9L2_9FIRM</name>
<dbReference type="AlphaFoldDB" id="A0A6I0F9L2"/>
<dbReference type="Gene3D" id="1.25.40.10">
    <property type="entry name" value="Tetratricopeptide repeat domain"/>
    <property type="match status" value="1"/>
</dbReference>
<feature type="domain" description="HTH cro/C1-type" evidence="1">
    <location>
        <begin position="17"/>
        <end position="72"/>
    </location>
</feature>
<dbReference type="SMART" id="SM00530">
    <property type="entry name" value="HTH_XRE"/>
    <property type="match status" value="1"/>
</dbReference>
<dbReference type="InterPro" id="IPR001387">
    <property type="entry name" value="Cro/C1-type_HTH"/>
</dbReference>
<gene>
    <name evidence="2" type="ORF">F8154_07335</name>
</gene>
<proteinExistence type="predicted"/>
<dbReference type="OrthoDB" id="1705762at2"/>
<evidence type="ECO:0000313" key="3">
    <source>
        <dbReference type="Proteomes" id="UP000432715"/>
    </source>
</evidence>
<dbReference type="InterPro" id="IPR010982">
    <property type="entry name" value="Lambda_DNA-bd_dom_sf"/>
</dbReference>
<dbReference type="CDD" id="cd00093">
    <property type="entry name" value="HTH_XRE"/>
    <property type="match status" value="1"/>
</dbReference>
<dbReference type="Gene3D" id="1.10.260.40">
    <property type="entry name" value="lambda repressor-like DNA-binding domains"/>
    <property type="match status" value="1"/>
</dbReference>
<sequence>MTKLFESYKLKELGKFLKSTRINLGFTQKDVEKITGITSDSLRRVEQGQVLLRFDTLILLSMAYKKDLIEDLKVYCNSTRLLSYYTRLEDLIINYRLETLQNLRQDYYDYIKCFEPDTPINYHVECQFEKLLSGISKYNSSTPQDSLEDFIDAMRINNTLFNIYNYHQFKYTVFEMRILLLIALALSTKNEFASSNDMLVYCLKRVNLNRNSTYNEKLLAIKIYFNLSYNYHRIDCHDKAHKYSVKGIDFCNKHYISYGLATLLYRKGIAEFFLNKPKYLMTLNQSLTLLLIEEKESLAKKYIDITYKNYGIPLSLDTLCNISKN</sequence>
<dbReference type="Proteomes" id="UP000432715">
    <property type="component" value="Unassembled WGS sequence"/>
</dbReference>
<dbReference type="Pfam" id="PF01381">
    <property type="entry name" value="HTH_3"/>
    <property type="match status" value="1"/>
</dbReference>
<protein>
    <submittedName>
        <fullName evidence="2">Helix-turn-helix domain-containing protein</fullName>
    </submittedName>
</protein>
<organism evidence="2 3">
    <name type="scientific">Alkaliphilus pronyensis</name>
    <dbReference type="NCBI Taxonomy" id="1482732"/>
    <lineage>
        <taxon>Bacteria</taxon>
        <taxon>Bacillati</taxon>
        <taxon>Bacillota</taxon>
        <taxon>Clostridia</taxon>
        <taxon>Peptostreptococcales</taxon>
        <taxon>Natronincolaceae</taxon>
        <taxon>Alkaliphilus</taxon>
    </lineage>
</organism>
<comment type="caution">
    <text evidence="2">The sequence shown here is derived from an EMBL/GenBank/DDBJ whole genome shotgun (WGS) entry which is preliminary data.</text>
</comment>
<keyword evidence="3" id="KW-1185">Reference proteome</keyword>
<evidence type="ECO:0000313" key="2">
    <source>
        <dbReference type="EMBL" id="KAB3535246.1"/>
    </source>
</evidence>
<dbReference type="GO" id="GO:0003677">
    <property type="term" value="F:DNA binding"/>
    <property type="evidence" value="ECO:0007669"/>
    <property type="project" value="InterPro"/>
</dbReference>
<accession>A0A6I0F9L2</accession>
<dbReference type="InterPro" id="IPR011990">
    <property type="entry name" value="TPR-like_helical_dom_sf"/>
</dbReference>
<dbReference type="SUPFAM" id="SSF47413">
    <property type="entry name" value="lambda repressor-like DNA-binding domains"/>
    <property type="match status" value="1"/>
</dbReference>
<dbReference type="EMBL" id="WBZC01000023">
    <property type="protein sequence ID" value="KAB3535246.1"/>
    <property type="molecule type" value="Genomic_DNA"/>
</dbReference>